<reference evidence="1 2" key="1">
    <citation type="submission" date="2018-08" db="EMBL/GenBank/DDBJ databases">
        <title>Recombination of ecologically and evolutionarily significant loci maintains genetic cohesion in the Pseudomonas syringae species complex.</title>
        <authorList>
            <person name="Dillon M."/>
            <person name="Thakur S."/>
            <person name="Almeida R.N.D."/>
            <person name="Weir B.S."/>
            <person name="Guttman D.S."/>
        </authorList>
    </citation>
    <scope>NUCLEOTIDE SEQUENCE [LARGE SCALE GENOMIC DNA]</scope>
    <source>
        <strain evidence="1 2">88_10</strain>
    </source>
</reference>
<sequence>MVSAKPGKKKNFFKPFICGEGKPWQPETQSSALRYSRFSHSGLGERCSIDSV</sequence>
<evidence type="ECO:0000313" key="2">
    <source>
        <dbReference type="Proteomes" id="UP000282378"/>
    </source>
</evidence>
<organism evidence="1 2">
    <name type="scientific">Pseudomonas syringae pv. maculicola</name>
    <dbReference type="NCBI Taxonomy" id="59511"/>
    <lineage>
        <taxon>Bacteria</taxon>
        <taxon>Pseudomonadati</taxon>
        <taxon>Pseudomonadota</taxon>
        <taxon>Gammaproteobacteria</taxon>
        <taxon>Pseudomonadales</taxon>
        <taxon>Pseudomonadaceae</taxon>
        <taxon>Pseudomonas</taxon>
    </lineage>
</organism>
<comment type="caution">
    <text evidence="1">The sequence shown here is derived from an EMBL/GenBank/DDBJ whole genome shotgun (WGS) entry which is preliminary data.</text>
</comment>
<protein>
    <submittedName>
        <fullName evidence="1">Uncharacterized protein</fullName>
    </submittedName>
</protein>
<accession>A0A3M2ZH25</accession>
<evidence type="ECO:0000313" key="1">
    <source>
        <dbReference type="EMBL" id="RML87533.1"/>
    </source>
</evidence>
<name>A0A3M2ZH25_PSEYM</name>
<dbReference type="AlphaFoldDB" id="A0A3M2ZH25"/>
<gene>
    <name evidence="1" type="ORF">APX70_05428</name>
</gene>
<dbReference type="EMBL" id="RBNL01001633">
    <property type="protein sequence ID" value="RML87533.1"/>
    <property type="molecule type" value="Genomic_DNA"/>
</dbReference>
<dbReference type="Proteomes" id="UP000282378">
    <property type="component" value="Unassembled WGS sequence"/>
</dbReference>
<proteinExistence type="predicted"/>